<dbReference type="SUPFAM" id="SSF47095">
    <property type="entry name" value="HMG-box"/>
    <property type="match status" value="1"/>
</dbReference>
<dbReference type="Proteomes" id="UP000789405">
    <property type="component" value="Unassembled WGS sequence"/>
</dbReference>
<sequence>TLESNDTSDRSRAARLNDPPSENDHHEQEENPVQSSVLHSDRDHTNLVANKESNSAPITYNKLPQFKITTRPPFPPTIDPKDLVNDLFKRKSQPPKMLNEFFIYRKAFVQELKKQRLRVKMTLVSSQASIYWHQETSQVKEERMYMQEYKKRQQQISNLAVNSANTFNTSISSAISSTSATSASTAPASDSKDAKSTLEINPSTAMFNNTLVSTASVHHFSNDNYISYDPSFGAINFDYSLGISVDNILTPIVPSQRDLPDPTAPTTRETQEQ</sequence>
<protein>
    <submittedName>
        <fullName evidence="2">16351_t:CDS:1</fullName>
    </submittedName>
</protein>
<name>A0A9N9NZ49_9GLOM</name>
<reference evidence="2" key="1">
    <citation type="submission" date="2021-06" db="EMBL/GenBank/DDBJ databases">
        <authorList>
            <person name="Kallberg Y."/>
            <person name="Tangrot J."/>
            <person name="Rosling A."/>
        </authorList>
    </citation>
    <scope>NUCLEOTIDE SEQUENCE</scope>
    <source>
        <strain evidence="2">MA453B</strain>
    </source>
</reference>
<gene>
    <name evidence="2" type="ORF">DERYTH_LOCUS19257</name>
</gene>
<feature type="non-terminal residue" evidence="2">
    <location>
        <position position="273"/>
    </location>
</feature>
<proteinExistence type="predicted"/>
<keyword evidence="3" id="KW-1185">Reference proteome</keyword>
<feature type="region of interest" description="Disordered" evidence="1">
    <location>
        <begin position="1"/>
        <end position="56"/>
    </location>
</feature>
<evidence type="ECO:0000313" key="2">
    <source>
        <dbReference type="EMBL" id="CAG8777109.1"/>
    </source>
</evidence>
<dbReference type="OrthoDB" id="2410816at2759"/>
<feature type="compositionally biased region" description="Polar residues" evidence="1">
    <location>
        <begin position="47"/>
        <end position="56"/>
    </location>
</feature>
<feature type="compositionally biased region" description="Polar residues" evidence="1">
    <location>
        <begin position="264"/>
        <end position="273"/>
    </location>
</feature>
<dbReference type="EMBL" id="CAJVPY010020812">
    <property type="protein sequence ID" value="CAG8777109.1"/>
    <property type="molecule type" value="Genomic_DNA"/>
</dbReference>
<feature type="region of interest" description="Disordered" evidence="1">
    <location>
        <begin position="253"/>
        <end position="273"/>
    </location>
</feature>
<dbReference type="InterPro" id="IPR036910">
    <property type="entry name" value="HMG_box_dom_sf"/>
</dbReference>
<evidence type="ECO:0000313" key="3">
    <source>
        <dbReference type="Proteomes" id="UP000789405"/>
    </source>
</evidence>
<organism evidence="2 3">
    <name type="scientific">Dentiscutata erythropus</name>
    <dbReference type="NCBI Taxonomy" id="1348616"/>
    <lineage>
        <taxon>Eukaryota</taxon>
        <taxon>Fungi</taxon>
        <taxon>Fungi incertae sedis</taxon>
        <taxon>Mucoromycota</taxon>
        <taxon>Glomeromycotina</taxon>
        <taxon>Glomeromycetes</taxon>
        <taxon>Diversisporales</taxon>
        <taxon>Gigasporaceae</taxon>
        <taxon>Dentiscutata</taxon>
    </lineage>
</organism>
<accession>A0A9N9NZ49</accession>
<dbReference type="Gene3D" id="1.10.30.10">
    <property type="entry name" value="High mobility group box domain"/>
    <property type="match status" value="1"/>
</dbReference>
<comment type="caution">
    <text evidence="2">The sequence shown here is derived from an EMBL/GenBank/DDBJ whole genome shotgun (WGS) entry which is preliminary data.</text>
</comment>
<dbReference type="AlphaFoldDB" id="A0A9N9NZ49"/>
<evidence type="ECO:0000256" key="1">
    <source>
        <dbReference type="SAM" id="MobiDB-lite"/>
    </source>
</evidence>